<feature type="chain" id="PRO_5008787055" description="Alpha-macroglobulin-like TED domain-containing protein" evidence="1">
    <location>
        <begin position="21"/>
        <end position="382"/>
    </location>
</feature>
<gene>
    <name evidence="2" type="ORF">CAPTEDRAFT_219033</name>
</gene>
<dbReference type="OMA" id="STEIACW"/>
<dbReference type="STRING" id="283909.R7TJD9"/>
<evidence type="ECO:0000313" key="2">
    <source>
        <dbReference type="EMBL" id="ELT91666.1"/>
    </source>
</evidence>
<dbReference type="InterPro" id="IPR008928">
    <property type="entry name" value="6-hairpin_glycosidase_sf"/>
</dbReference>
<name>R7TJD9_CAPTE</name>
<dbReference type="HOGENOM" id="CLU_064158_0_0_1"/>
<dbReference type="EnsemblMetazoa" id="CapteT219033">
    <property type="protein sequence ID" value="CapteP219033"/>
    <property type="gene ID" value="CapteG219033"/>
</dbReference>
<evidence type="ECO:0000256" key="1">
    <source>
        <dbReference type="SAM" id="SignalP"/>
    </source>
</evidence>
<reference evidence="4" key="1">
    <citation type="submission" date="2012-12" db="EMBL/GenBank/DDBJ databases">
        <authorList>
            <person name="Hellsten U."/>
            <person name="Grimwood J."/>
            <person name="Chapman J.A."/>
            <person name="Shapiro H."/>
            <person name="Aerts A."/>
            <person name="Otillar R.P."/>
            <person name="Terry A.Y."/>
            <person name="Boore J.L."/>
            <person name="Simakov O."/>
            <person name="Marletaz F."/>
            <person name="Cho S.-J."/>
            <person name="Edsinger-Gonzales E."/>
            <person name="Havlak P."/>
            <person name="Kuo D.-H."/>
            <person name="Larsson T."/>
            <person name="Lv J."/>
            <person name="Arendt D."/>
            <person name="Savage R."/>
            <person name="Osoegawa K."/>
            <person name="de Jong P."/>
            <person name="Lindberg D.R."/>
            <person name="Seaver E.C."/>
            <person name="Weisblat D.A."/>
            <person name="Putnam N.H."/>
            <person name="Grigoriev I.V."/>
            <person name="Rokhsar D.S."/>
        </authorList>
    </citation>
    <scope>NUCLEOTIDE SEQUENCE</scope>
    <source>
        <strain evidence="4">I ESC-2004</strain>
    </source>
</reference>
<evidence type="ECO:0008006" key="5">
    <source>
        <dbReference type="Google" id="ProtNLM"/>
    </source>
</evidence>
<organism evidence="2">
    <name type="scientific">Capitella teleta</name>
    <name type="common">Polychaete worm</name>
    <dbReference type="NCBI Taxonomy" id="283909"/>
    <lineage>
        <taxon>Eukaryota</taxon>
        <taxon>Metazoa</taxon>
        <taxon>Spiralia</taxon>
        <taxon>Lophotrochozoa</taxon>
        <taxon>Annelida</taxon>
        <taxon>Polychaeta</taxon>
        <taxon>Sedentaria</taxon>
        <taxon>Scolecida</taxon>
        <taxon>Capitellidae</taxon>
        <taxon>Capitella</taxon>
    </lineage>
</organism>
<dbReference type="EMBL" id="AMQN01002899">
    <property type="status" value="NOT_ANNOTATED_CDS"/>
    <property type="molecule type" value="Genomic_DNA"/>
</dbReference>
<dbReference type="OrthoDB" id="1879688at2759"/>
<dbReference type="Proteomes" id="UP000014760">
    <property type="component" value="Unassembled WGS sequence"/>
</dbReference>
<dbReference type="GO" id="GO:0005975">
    <property type="term" value="P:carbohydrate metabolic process"/>
    <property type="evidence" value="ECO:0007669"/>
    <property type="project" value="InterPro"/>
</dbReference>
<evidence type="ECO:0000313" key="4">
    <source>
        <dbReference type="Proteomes" id="UP000014760"/>
    </source>
</evidence>
<reference evidence="2 4" key="2">
    <citation type="journal article" date="2013" name="Nature">
        <title>Insights into bilaterian evolution from three spiralian genomes.</title>
        <authorList>
            <person name="Simakov O."/>
            <person name="Marletaz F."/>
            <person name="Cho S.J."/>
            <person name="Edsinger-Gonzales E."/>
            <person name="Havlak P."/>
            <person name="Hellsten U."/>
            <person name="Kuo D.H."/>
            <person name="Larsson T."/>
            <person name="Lv J."/>
            <person name="Arendt D."/>
            <person name="Savage R."/>
            <person name="Osoegawa K."/>
            <person name="de Jong P."/>
            <person name="Grimwood J."/>
            <person name="Chapman J.A."/>
            <person name="Shapiro H."/>
            <person name="Aerts A."/>
            <person name="Otillar R.P."/>
            <person name="Terry A.Y."/>
            <person name="Boore J.L."/>
            <person name="Grigoriev I.V."/>
            <person name="Lindberg D.R."/>
            <person name="Seaver E.C."/>
            <person name="Weisblat D.A."/>
            <person name="Putnam N.H."/>
            <person name="Rokhsar D.S."/>
        </authorList>
    </citation>
    <scope>NUCLEOTIDE SEQUENCE</scope>
    <source>
        <strain evidence="2 4">I ESC-2004</strain>
    </source>
</reference>
<dbReference type="AlphaFoldDB" id="R7TJD9"/>
<reference evidence="3" key="3">
    <citation type="submission" date="2015-06" db="UniProtKB">
        <authorList>
            <consortium name="EnsemblMetazoa"/>
        </authorList>
    </citation>
    <scope>IDENTIFICATION</scope>
</reference>
<dbReference type="EMBL" id="KB310391">
    <property type="protein sequence ID" value="ELT91666.1"/>
    <property type="molecule type" value="Genomic_DNA"/>
</dbReference>
<sequence length="382" mass="43742">MARFLLASLCLILGIGVCRSLEFNGHNPYFFEDSVFLWNVTLESSEQAVEFFQQHISVYGELTAPGAERDICFYYKLPMALFTGGAWREANAVMDFIKLNFLQEDGDLRTSPELKTSSFALNEYYPYTNGWVLIAALRMERFDIVRPMYAYMKKYFDGFPTNGPTEDGNTNTDMFSAAHFGLVSLYMNDMKTAKKAAQTILKILRKQPDLDDGMYLRMTGDGQLITEFDAGMAGFYVVNKTAEYQLHFMEGYPALFLIRLYEATNNDCYMDAAKAIISWARECNSQMYQFHYTHKLGVAMSLLYRYTEDRDLLLDIDRVAALLKISQNADGTYLSYDDNSYADIYDQSAEIAVWMRAMDANDYYKIDINDEATKPVTPLTPP</sequence>
<keyword evidence="1" id="KW-0732">Signal</keyword>
<feature type="signal peptide" evidence="1">
    <location>
        <begin position="1"/>
        <end position="20"/>
    </location>
</feature>
<proteinExistence type="predicted"/>
<evidence type="ECO:0000313" key="3">
    <source>
        <dbReference type="EnsemblMetazoa" id="CapteP219033"/>
    </source>
</evidence>
<keyword evidence="4" id="KW-1185">Reference proteome</keyword>
<dbReference type="SUPFAM" id="SSF48208">
    <property type="entry name" value="Six-hairpin glycosidases"/>
    <property type="match status" value="1"/>
</dbReference>
<protein>
    <recommendedName>
        <fullName evidence="5">Alpha-macroglobulin-like TED domain-containing protein</fullName>
    </recommendedName>
</protein>
<accession>R7TJD9</accession>